<protein>
    <submittedName>
        <fullName evidence="2">Uncharacterized protein</fullName>
    </submittedName>
</protein>
<accession>A0A545UC19</accession>
<evidence type="ECO:0000313" key="2">
    <source>
        <dbReference type="EMBL" id="TQV87010.1"/>
    </source>
</evidence>
<proteinExistence type="predicted"/>
<name>A0A545UC19_9GAMM</name>
<dbReference type="OrthoDB" id="7107521at2"/>
<sequence length="392" mass="43933">MKSILKLVPLLAIASGTSFADSLPDGSTYLINNQVHQFKPRVCVLRDECWYQGYENNVNIGYYKLNEVNEQGGTVTHTRFNIRPLPGNTGYYNTFLSAKHTNVEIRYPGNETGPGQECTYDDMGRMTRPTHDYLTSNGTYTYENGILTITIDGTSIQWKKADAKRWEIMGPKFIAPNNHATAEGLYTNALGFGYMTDSLGPTGGLDFRQHFTQGDPGNSASAYEGQSYSNTVGSEAATDASVFPAQNNVDKRVGALYSNVGIDGVPRPDKYSQIIYEDHTHGNHARQYYQFTMKTNYYSALPTLIYENHGHIKPITKDPYGAESSYAFNTRRCWTHSDTSKTQGHNYIHFGVWDSSINKIGHMVSVEVARNNNKGVFYPVIKAAYFKSREVQ</sequence>
<evidence type="ECO:0000313" key="3">
    <source>
        <dbReference type="Proteomes" id="UP000315439"/>
    </source>
</evidence>
<dbReference type="RefSeq" id="WP_142894575.1">
    <property type="nucleotide sequence ID" value="NZ_ML660165.1"/>
</dbReference>
<keyword evidence="3" id="KW-1185">Reference proteome</keyword>
<dbReference type="AlphaFoldDB" id="A0A545UC19"/>
<comment type="caution">
    <text evidence="2">The sequence shown here is derived from an EMBL/GenBank/DDBJ whole genome shotgun (WGS) entry which is preliminary data.</text>
</comment>
<gene>
    <name evidence="2" type="ORF">FLL46_14480</name>
</gene>
<organism evidence="2 3">
    <name type="scientific">Aliikangiella coralliicola</name>
    <dbReference type="NCBI Taxonomy" id="2592383"/>
    <lineage>
        <taxon>Bacteria</taxon>
        <taxon>Pseudomonadati</taxon>
        <taxon>Pseudomonadota</taxon>
        <taxon>Gammaproteobacteria</taxon>
        <taxon>Oceanospirillales</taxon>
        <taxon>Pleioneaceae</taxon>
        <taxon>Aliikangiella</taxon>
    </lineage>
</organism>
<feature type="chain" id="PRO_5021872286" evidence="1">
    <location>
        <begin position="21"/>
        <end position="392"/>
    </location>
</feature>
<keyword evidence="1" id="KW-0732">Signal</keyword>
<feature type="signal peptide" evidence="1">
    <location>
        <begin position="1"/>
        <end position="20"/>
    </location>
</feature>
<reference evidence="2 3" key="1">
    <citation type="submission" date="2019-07" db="EMBL/GenBank/DDBJ databases">
        <title>Draft genome for Aliikangiella sp. M105.</title>
        <authorList>
            <person name="Wang G."/>
        </authorList>
    </citation>
    <scope>NUCLEOTIDE SEQUENCE [LARGE SCALE GENOMIC DNA]</scope>
    <source>
        <strain evidence="2 3">M105</strain>
    </source>
</reference>
<dbReference type="EMBL" id="VIKS01000009">
    <property type="protein sequence ID" value="TQV87010.1"/>
    <property type="molecule type" value="Genomic_DNA"/>
</dbReference>
<evidence type="ECO:0000256" key="1">
    <source>
        <dbReference type="SAM" id="SignalP"/>
    </source>
</evidence>
<dbReference type="Proteomes" id="UP000315439">
    <property type="component" value="Unassembled WGS sequence"/>
</dbReference>